<feature type="domain" description="Outer membrane protein beta-barrel" evidence="3">
    <location>
        <begin position="31"/>
        <end position="204"/>
    </location>
</feature>
<dbReference type="EMBL" id="FONQ01000015">
    <property type="protein sequence ID" value="SFF32188.1"/>
    <property type="molecule type" value="Genomic_DNA"/>
</dbReference>
<evidence type="ECO:0000256" key="1">
    <source>
        <dbReference type="ARBA" id="ARBA00022729"/>
    </source>
</evidence>
<evidence type="ECO:0000313" key="5">
    <source>
        <dbReference type="Proteomes" id="UP000198596"/>
    </source>
</evidence>
<dbReference type="Pfam" id="PF13505">
    <property type="entry name" value="OMP_b-brl"/>
    <property type="match status" value="1"/>
</dbReference>
<keyword evidence="5" id="KW-1185">Reference proteome</keyword>
<protein>
    <submittedName>
        <fullName evidence="4">Outer membrane protein beta-barrel domain-containing protein</fullName>
    </submittedName>
</protein>
<evidence type="ECO:0000256" key="2">
    <source>
        <dbReference type="SAM" id="SignalP"/>
    </source>
</evidence>
<dbReference type="OrthoDB" id="1331290at2"/>
<sequence>MKFKLLIIIILCLLSSKMISQTDEIINLKGKWFFGAEIGNNTITSFVSNEKKNSIQGGIVSEYYFAKRWSVNAKLKYFKTGMSFNYNSIYGRFDGTVLTLPVNIKWEYPIFKNLRGNLKLGLALNKELESNYSYTVGKKTDYPTLYTNLNYGIGLNYFINSKTSIFIDYELYDLGTDKNDNGSSDLLIDSADNNLISIGVKYNFRKN</sequence>
<reference evidence="5" key="1">
    <citation type="submission" date="2016-10" db="EMBL/GenBank/DDBJ databases">
        <authorList>
            <person name="Varghese N."/>
            <person name="Submissions S."/>
        </authorList>
    </citation>
    <scope>NUCLEOTIDE SEQUENCE [LARGE SCALE GENOMIC DNA]</scope>
    <source>
        <strain evidence="5">CGMCC 1.9227</strain>
    </source>
</reference>
<dbReference type="AlphaFoldDB" id="A0A1I2HRM2"/>
<dbReference type="STRING" id="935223.SAMN04488131_11536"/>
<dbReference type="Gene3D" id="2.40.160.20">
    <property type="match status" value="1"/>
</dbReference>
<proteinExistence type="predicted"/>
<keyword evidence="1 2" id="KW-0732">Signal</keyword>
<name>A0A1I2HRM2_9FLAO</name>
<feature type="signal peptide" evidence="2">
    <location>
        <begin position="1"/>
        <end position="20"/>
    </location>
</feature>
<evidence type="ECO:0000259" key="3">
    <source>
        <dbReference type="Pfam" id="PF13505"/>
    </source>
</evidence>
<dbReference type="InterPro" id="IPR011250">
    <property type="entry name" value="OMP/PagP_B-barrel"/>
</dbReference>
<organism evidence="4 5">
    <name type="scientific">Flavobacterium xueshanense</name>
    <dbReference type="NCBI Taxonomy" id="935223"/>
    <lineage>
        <taxon>Bacteria</taxon>
        <taxon>Pseudomonadati</taxon>
        <taxon>Bacteroidota</taxon>
        <taxon>Flavobacteriia</taxon>
        <taxon>Flavobacteriales</taxon>
        <taxon>Flavobacteriaceae</taxon>
        <taxon>Flavobacterium</taxon>
    </lineage>
</organism>
<evidence type="ECO:0000313" key="4">
    <source>
        <dbReference type="EMBL" id="SFF32188.1"/>
    </source>
</evidence>
<dbReference type="RefSeq" id="WP_091207350.1">
    <property type="nucleotide sequence ID" value="NZ_FONQ01000015.1"/>
</dbReference>
<feature type="chain" id="PRO_5011738855" evidence="2">
    <location>
        <begin position="21"/>
        <end position="207"/>
    </location>
</feature>
<dbReference type="InterPro" id="IPR027385">
    <property type="entry name" value="Beta-barrel_OMP"/>
</dbReference>
<dbReference type="Proteomes" id="UP000198596">
    <property type="component" value="Unassembled WGS sequence"/>
</dbReference>
<dbReference type="SUPFAM" id="SSF56925">
    <property type="entry name" value="OMPA-like"/>
    <property type="match status" value="1"/>
</dbReference>
<accession>A0A1I2HRM2</accession>
<gene>
    <name evidence="4" type="ORF">SAMN04488131_11536</name>
</gene>